<reference evidence="1" key="1">
    <citation type="journal article" date="2012" name="Science">
        <title>Fermentation, hydrogen, and sulfur metabolism in multiple uncultivated bacterial phyla.</title>
        <authorList>
            <person name="Wrighton K.C."/>
            <person name="Thomas B.C."/>
            <person name="Sharon I."/>
            <person name="Miller C.S."/>
            <person name="Castelle C.J."/>
            <person name="VerBerkmoes N.C."/>
            <person name="Wilkins M.J."/>
            <person name="Hettich R.L."/>
            <person name="Lipton M.S."/>
            <person name="Williams K.H."/>
            <person name="Long P.E."/>
            <person name="Banfield J.F."/>
        </authorList>
    </citation>
    <scope>NUCLEOTIDE SEQUENCE [LARGE SCALE GENOMIC DNA]</scope>
</reference>
<dbReference type="AlphaFoldDB" id="K1XXG8"/>
<organism evidence="1">
    <name type="scientific">uncultured bacterium</name>
    <name type="common">gcode 4</name>
    <dbReference type="NCBI Taxonomy" id="1234023"/>
    <lineage>
        <taxon>Bacteria</taxon>
        <taxon>environmental samples</taxon>
    </lineage>
</organism>
<protein>
    <submittedName>
        <fullName evidence="1">Uncharacterized protein</fullName>
    </submittedName>
</protein>
<accession>K1XXG8</accession>
<dbReference type="EMBL" id="AMFJ01034336">
    <property type="protein sequence ID" value="EKD29616.1"/>
    <property type="molecule type" value="Genomic_DNA"/>
</dbReference>
<gene>
    <name evidence="1" type="ORF">ACD_78C00336G0006</name>
</gene>
<comment type="caution">
    <text evidence="1">The sequence shown here is derived from an EMBL/GenBank/DDBJ whole genome shotgun (WGS) entry which is preliminary data.</text>
</comment>
<name>K1XXG8_9BACT</name>
<sequence>MSQKTLQELEQENALLKRQLEVCIRFMRREVEESIHKISKRKVNKMTETGRDDFLRENQGAIISKCIQDYFGDLLLLNAPKETIEYLISSEISFYNLSKNPFLDGLSVISSYHKILDVWVEQMIVNQFRKFAQKKGATVLRVNDPMEKSLHSVVTKKFILSLGRLFGLLRMIRNGEKLYDFGQTFREYLDKYPDLRNMLLSDRFFLLFEKVIESDVFGGKRHQGSISLLDTKNTRKWIAGDFMDKDGLLYQVLESQAVLY</sequence>
<evidence type="ECO:0000313" key="1">
    <source>
        <dbReference type="EMBL" id="EKD29616.1"/>
    </source>
</evidence>
<proteinExistence type="predicted"/>